<dbReference type="InterPro" id="IPR047640">
    <property type="entry name" value="RpiR-like"/>
</dbReference>
<dbReference type="InterPro" id="IPR000281">
    <property type="entry name" value="HTH_RpiR"/>
</dbReference>
<dbReference type="Gene3D" id="1.10.10.10">
    <property type="entry name" value="Winged helix-like DNA-binding domain superfamily/Winged helix DNA-binding domain"/>
    <property type="match status" value="1"/>
</dbReference>
<comment type="caution">
    <text evidence="7">The sequence shown here is derived from an EMBL/GenBank/DDBJ whole genome shotgun (WGS) entry which is preliminary data.</text>
</comment>
<dbReference type="OrthoDB" id="8713538at2"/>
<evidence type="ECO:0000256" key="3">
    <source>
        <dbReference type="ARBA" id="ARBA00023152"/>
    </source>
</evidence>
<sequence length="302" mass="33155">MDKATVDRLIKEKFVLLPPTLQRAARYAIDNPRAIALHSMRTVAGNAGLQSSAMHRLARHLGFDGYESLRNVYREWLSRSAGPFTDRATALQQRKGRDKTDTLISEMIAADSNNLHQMSNADTLAALRTAKNRLATSGHIYTVGLRSLFPAAFYFNYACSMFMRNTTLLSGTGGISFDELRHARPGDTLVIFSYEPYARDALSAARFAHEQGLHIVAITDSVISPVAPHAEALIVVENTTPSLFPSIVPVMAIAQTLVAMLVADGGRNSLGKIRKSETQLRDLQIYVQPGKSLPSGKSHHRP</sequence>
<dbReference type="EMBL" id="JACCEW010000002">
    <property type="protein sequence ID" value="NYT37026.1"/>
    <property type="molecule type" value="Genomic_DNA"/>
</dbReference>
<dbReference type="PANTHER" id="PTHR30514:SF18">
    <property type="entry name" value="RPIR-FAMILY TRANSCRIPTIONAL REGULATOR"/>
    <property type="match status" value="1"/>
</dbReference>
<gene>
    <name evidence="7" type="ORF">H0A68_09085</name>
</gene>
<dbReference type="SUPFAM" id="SSF46689">
    <property type="entry name" value="Homeodomain-like"/>
    <property type="match status" value="1"/>
</dbReference>
<evidence type="ECO:0000313" key="7">
    <source>
        <dbReference type="EMBL" id="NYT37026.1"/>
    </source>
</evidence>
<dbReference type="PROSITE" id="PS51071">
    <property type="entry name" value="HTH_RPIR"/>
    <property type="match status" value="1"/>
</dbReference>
<accession>A0A853FG93</accession>
<dbReference type="RefSeq" id="WP_129968939.1">
    <property type="nucleotide sequence ID" value="NZ_JACCEW010000002.1"/>
</dbReference>
<dbReference type="InterPro" id="IPR036388">
    <property type="entry name" value="WH-like_DNA-bd_sf"/>
</dbReference>
<feature type="domain" description="SIS" evidence="6">
    <location>
        <begin position="130"/>
        <end position="272"/>
    </location>
</feature>
<keyword evidence="4" id="KW-0804">Transcription</keyword>
<dbReference type="GO" id="GO:0006096">
    <property type="term" value="P:glycolytic process"/>
    <property type="evidence" value="ECO:0007669"/>
    <property type="project" value="UniProtKB-KW"/>
</dbReference>
<feature type="domain" description="HTH rpiR-type" evidence="5">
    <location>
        <begin position="4"/>
        <end position="80"/>
    </location>
</feature>
<dbReference type="AlphaFoldDB" id="A0A853FG93"/>
<keyword evidence="3" id="KW-0324">Glycolysis</keyword>
<dbReference type="Pfam" id="PF01380">
    <property type="entry name" value="SIS"/>
    <property type="match status" value="1"/>
</dbReference>
<reference evidence="7 8" key="1">
    <citation type="submission" date="2020-07" db="EMBL/GenBank/DDBJ databases">
        <title>Taxonomic revisions and descriptions of new bacterial species based on genomic comparisons in the high-G+C-content subgroup of the family Alcaligenaceae.</title>
        <authorList>
            <person name="Szabo A."/>
            <person name="Felfoldi T."/>
        </authorList>
    </citation>
    <scope>NUCLEOTIDE SEQUENCE [LARGE SCALE GENOMIC DNA]</scope>
    <source>
        <strain evidence="7 8">DSM 25264</strain>
    </source>
</reference>
<dbReference type="InterPro" id="IPR035472">
    <property type="entry name" value="RpiR-like_SIS"/>
</dbReference>
<dbReference type="InterPro" id="IPR046348">
    <property type="entry name" value="SIS_dom_sf"/>
</dbReference>
<dbReference type="Gene3D" id="3.40.50.10490">
    <property type="entry name" value="Glucose-6-phosphate isomerase like protein, domain 1"/>
    <property type="match status" value="1"/>
</dbReference>
<dbReference type="Proteomes" id="UP000580517">
    <property type="component" value="Unassembled WGS sequence"/>
</dbReference>
<dbReference type="GO" id="GO:0097367">
    <property type="term" value="F:carbohydrate derivative binding"/>
    <property type="evidence" value="ECO:0007669"/>
    <property type="project" value="InterPro"/>
</dbReference>
<dbReference type="GO" id="GO:0003677">
    <property type="term" value="F:DNA binding"/>
    <property type="evidence" value="ECO:0007669"/>
    <property type="project" value="UniProtKB-KW"/>
</dbReference>
<evidence type="ECO:0000313" key="8">
    <source>
        <dbReference type="Proteomes" id="UP000580517"/>
    </source>
</evidence>
<evidence type="ECO:0000256" key="2">
    <source>
        <dbReference type="ARBA" id="ARBA00023125"/>
    </source>
</evidence>
<evidence type="ECO:0000259" key="5">
    <source>
        <dbReference type="PROSITE" id="PS51071"/>
    </source>
</evidence>
<evidence type="ECO:0000256" key="4">
    <source>
        <dbReference type="ARBA" id="ARBA00023163"/>
    </source>
</evidence>
<evidence type="ECO:0000256" key="1">
    <source>
        <dbReference type="ARBA" id="ARBA00023015"/>
    </source>
</evidence>
<organism evidence="7 8">
    <name type="scientific">Allopusillimonas soli</name>
    <dbReference type="NCBI Taxonomy" id="659016"/>
    <lineage>
        <taxon>Bacteria</taxon>
        <taxon>Pseudomonadati</taxon>
        <taxon>Pseudomonadota</taxon>
        <taxon>Betaproteobacteria</taxon>
        <taxon>Burkholderiales</taxon>
        <taxon>Alcaligenaceae</taxon>
        <taxon>Allopusillimonas</taxon>
    </lineage>
</organism>
<dbReference type="PROSITE" id="PS51464">
    <property type="entry name" value="SIS"/>
    <property type="match status" value="1"/>
</dbReference>
<dbReference type="GO" id="GO:0003700">
    <property type="term" value="F:DNA-binding transcription factor activity"/>
    <property type="evidence" value="ECO:0007669"/>
    <property type="project" value="InterPro"/>
</dbReference>
<proteinExistence type="predicted"/>
<name>A0A853FG93_9BURK</name>
<evidence type="ECO:0000259" key="6">
    <source>
        <dbReference type="PROSITE" id="PS51464"/>
    </source>
</evidence>
<dbReference type="PANTHER" id="PTHR30514">
    <property type="entry name" value="GLUCOKINASE"/>
    <property type="match status" value="1"/>
</dbReference>
<dbReference type="SUPFAM" id="SSF53697">
    <property type="entry name" value="SIS domain"/>
    <property type="match status" value="1"/>
</dbReference>
<dbReference type="CDD" id="cd05013">
    <property type="entry name" value="SIS_RpiR"/>
    <property type="match status" value="1"/>
</dbReference>
<protein>
    <submittedName>
        <fullName evidence="7">MurR/RpiR family transcriptional regulator</fullName>
    </submittedName>
</protein>
<keyword evidence="8" id="KW-1185">Reference proteome</keyword>
<keyword evidence="2" id="KW-0238">DNA-binding</keyword>
<dbReference type="InterPro" id="IPR001347">
    <property type="entry name" value="SIS_dom"/>
</dbReference>
<keyword evidence="1" id="KW-0805">Transcription regulation</keyword>
<dbReference type="InterPro" id="IPR009057">
    <property type="entry name" value="Homeodomain-like_sf"/>
</dbReference>